<dbReference type="Gene3D" id="3.30.540.10">
    <property type="entry name" value="Fructose-1,6-Bisphosphatase, subunit A, domain 1"/>
    <property type="match status" value="1"/>
</dbReference>
<dbReference type="AlphaFoldDB" id="A0A8J7DQV0"/>
<feature type="binding site" evidence="1">
    <location>
        <position position="76"/>
    </location>
    <ligand>
        <name>Mg(2+)</name>
        <dbReference type="ChEBI" id="CHEBI:18420"/>
        <label>1</label>
        <note>catalytic</note>
    </ligand>
</feature>
<keyword evidence="3" id="KW-1185">Reference proteome</keyword>
<accession>A0A8J7DQV0</accession>
<evidence type="ECO:0000256" key="1">
    <source>
        <dbReference type="PIRSR" id="PIRSR600760-2"/>
    </source>
</evidence>
<feature type="binding site" evidence="1">
    <location>
        <position position="106"/>
    </location>
    <ligand>
        <name>Mg(2+)</name>
        <dbReference type="ChEBI" id="CHEBI:18420"/>
        <label>1</label>
        <note>catalytic</note>
    </ligand>
</feature>
<dbReference type="RefSeq" id="WP_193905839.1">
    <property type="nucleotide sequence ID" value="NZ_JADEXG010000013.1"/>
</dbReference>
<evidence type="ECO:0000313" key="3">
    <source>
        <dbReference type="Proteomes" id="UP000636505"/>
    </source>
</evidence>
<comment type="cofactor">
    <cofactor evidence="1">
        <name>Mg(2+)</name>
        <dbReference type="ChEBI" id="CHEBI:18420"/>
    </cofactor>
</comment>
<keyword evidence="1" id="KW-0460">Magnesium</keyword>
<dbReference type="GO" id="GO:0046872">
    <property type="term" value="F:metal ion binding"/>
    <property type="evidence" value="ECO:0007669"/>
    <property type="project" value="UniProtKB-KW"/>
</dbReference>
<protein>
    <submittedName>
        <fullName evidence="2">Inositol monophosphatase family protein</fullName>
    </submittedName>
</protein>
<proteinExistence type="predicted"/>
<gene>
    <name evidence="2" type="ORF">IQ241_07700</name>
</gene>
<dbReference type="SUPFAM" id="SSF56655">
    <property type="entry name" value="Carbohydrate phosphatase"/>
    <property type="match status" value="1"/>
</dbReference>
<dbReference type="Proteomes" id="UP000636505">
    <property type="component" value="Unassembled WGS sequence"/>
</dbReference>
<evidence type="ECO:0000313" key="2">
    <source>
        <dbReference type="EMBL" id="MBE9077179.1"/>
    </source>
</evidence>
<comment type="caution">
    <text evidence="2">The sequence shown here is derived from an EMBL/GenBank/DDBJ whole genome shotgun (WGS) entry which is preliminary data.</text>
</comment>
<name>A0A8J7DQV0_9CYAN</name>
<dbReference type="InterPro" id="IPR000760">
    <property type="entry name" value="Inositol_monophosphatase-like"/>
</dbReference>
<keyword evidence="1" id="KW-0479">Metal-binding</keyword>
<organism evidence="2 3">
    <name type="scientific">Vasconcelosia minhoensis LEGE 07310</name>
    <dbReference type="NCBI Taxonomy" id="915328"/>
    <lineage>
        <taxon>Bacteria</taxon>
        <taxon>Bacillati</taxon>
        <taxon>Cyanobacteriota</taxon>
        <taxon>Cyanophyceae</taxon>
        <taxon>Nodosilineales</taxon>
        <taxon>Cymatolegaceae</taxon>
        <taxon>Vasconcelosia</taxon>
        <taxon>Vasconcelosia minhoensis</taxon>
    </lineage>
</organism>
<reference evidence="2" key="1">
    <citation type="submission" date="2020-10" db="EMBL/GenBank/DDBJ databases">
        <authorList>
            <person name="Castelo-Branco R."/>
            <person name="Eusebio N."/>
            <person name="Adriana R."/>
            <person name="Vieira A."/>
            <person name="Brugerolle De Fraissinette N."/>
            <person name="Rezende De Castro R."/>
            <person name="Schneider M.P."/>
            <person name="Vasconcelos V."/>
            <person name="Leao P.N."/>
        </authorList>
    </citation>
    <scope>NUCLEOTIDE SEQUENCE</scope>
    <source>
        <strain evidence="2">LEGE 07310</strain>
    </source>
</reference>
<sequence>MLNSPSPRQILATLLPYLRTAAAYSRQIQASISARPDKFDSDNFYATALTDADLSVQTFIEVALLGHFPNLRFFGEEHEKSYNTGYFRSIELGPQDDFLVTLDPVDGTRLYMDGHPNYQIILTILNADRFEAAIALSPALDTYYYALRDQGTFRGALADDLEDCQPLRIANPEPIVLLGWDTGHFAEQLRPHFELIDVKADYSQETAIPNVNGILTGDVSAVILNRGKFIDGGALAFMAQEMGYSLSAHDGSPLPRLADCEAGDWPGLVVAATESMHQQLVSLLREARPE</sequence>
<feature type="binding site" evidence="1">
    <location>
        <position position="231"/>
    </location>
    <ligand>
        <name>Mg(2+)</name>
        <dbReference type="ChEBI" id="CHEBI:18420"/>
        <label>1</label>
        <note>catalytic</note>
    </ligand>
</feature>
<feature type="binding site" evidence="1">
    <location>
        <position position="103"/>
    </location>
    <ligand>
        <name>Mg(2+)</name>
        <dbReference type="ChEBI" id="CHEBI:18420"/>
        <label>1</label>
        <note>catalytic</note>
    </ligand>
</feature>
<dbReference type="Pfam" id="PF00459">
    <property type="entry name" value="Inositol_P"/>
    <property type="match status" value="1"/>
</dbReference>
<dbReference type="EMBL" id="JADEXG010000013">
    <property type="protein sequence ID" value="MBE9077179.1"/>
    <property type="molecule type" value="Genomic_DNA"/>
</dbReference>